<protein>
    <submittedName>
        <fullName evidence="1">Uncharacterized protein</fullName>
    </submittedName>
</protein>
<gene>
    <name evidence="1" type="ORF">PNH38_00155</name>
</gene>
<reference evidence="1 2" key="1">
    <citation type="submission" date="2023-01" db="EMBL/GenBank/DDBJ databases">
        <title>Genome-based reclassification of Anoxybacillus geothermalis as a later heterotypic synonym of Anoxybacillus rupiensis.</title>
        <authorList>
            <person name="Inan Bektas K."/>
            <person name="Canakci S."/>
            <person name="Belduz A.A."/>
            <person name="Guler H.H."/>
        </authorList>
    </citation>
    <scope>NUCLEOTIDE SEQUENCE [LARGE SCALE GENOMIC DNA]</scope>
    <source>
        <strain evidence="1 2">DSM 17127</strain>
    </source>
</reference>
<sequence length="90" mass="10698">MNNKADDAKSMLIKMMRAYKTKTVRETGQKLVTMREEVKQALRTGKSLEGKVVTPSQTKELRKRLLHYREELERLKLYHKTYKEEKQNGK</sequence>
<dbReference type="EMBL" id="JAQOTG010000001">
    <property type="protein sequence ID" value="MDE8562299.1"/>
    <property type="molecule type" value="Genomic_DNA"/>
</dbReference>
<comment type="caution">
    <text evidence="1">The sequence shown here is derived from an EMBL/GenBank/DDBJ whole genome shotgun (WGS) entry which is preliminary data.</text>
</comment>
<evidence type="ECO:0000313" key="2">
    <source>
        <dbReference type="Proteomes" id="UP001213979"/>
    </source>
</evidence>
<keyword evidence="2" id="KW-1185">Reference proteome</keyword>
<dbReference type="Proteomes" id="UP001213979">
    <property type="component" value="Unassembled WGS sequence"/>
</dbReference>
<name>A0ABT5W0K0_9BACL</name>
<evidence type="ECO:0000313" key="1">
    <source>
        <dbReference type="EMBL" id="MDE8562299.1"/>
    </source>
</evidence>
<proteinExistence type="predicted"/>
<accession>A0ABT5W0K0</accession>
<organism evidence="1 2">
    <name type="scientific">Anoxybacteroides rupiense</name>
    <dbReference type="NCBI Taxonomy" id="311460"/>
    <lineage>
        <taxon>Bacteria</taxon>
        <taxon>Bacillati</taxon>
        <taxon>Bacillota</taxon>
        <taxon>Bacilli</taxon>
        <taxon>Bacillales</taxon>
        <taxon>Anoxybacillaceae</taxon>
        <taxon>Anoxybacteroides</taxon>
    </lineage>
</organism>
<dbReference type="RefSeq" id="WP_080862439.1">
    <property type="nucleotide sequence ID" value="NZ_JACIDF010000002.1"/>
</dbReference>